<dbReference type="GO" id="GO:0030272">
    <property type="term" value="F:5-formyltetrahydrofolate cyclo-ligase activity"/>
    <property type="evidence" value="ECO:0007669"/>
    <property type="project" value="UniProtKB-EC"/>
</dbReference>
<dbReference type="PANTHER" id="PTHR23407:SF1">
    <property type="entry name" value="5-FORMYLTETRAHYDROFOLATE CYCLO-LIGASE"/>
    <property type="match status" value="1"/>
</dbReference>
<proteinExistence type="inferred from homology"/>
<evidence type="ECO:0000256" key="3">
    <source>
        <dbReference type="ARBA" id="ARBA00022840"/>
    </source>
</evidence>
<reference evidence="7 8" key="2">
    <citation type="submission" date="2022-06" db="EMBL/GenBank/DDBJ databases">
        <title>Staphylococcus hominis ShoR14 genome sequence.</title>
        <authorList>
            <person name="Yeo C.C."/>
            <person name="Chew C.H."/>
            <person name="Che Hamzah A.M."/>
            <person name="Al-Trad E.I."/>
        </authorList>
    </citation>
    <scope>NUCLEOTIDE SEQUENCE [LARGE SCALE GENOMIC DNA]</scope>
    <source>
        <strain evidence="7 8">ShoR14</strain>
    </source>
</reference>
<dbReference type="Gene3D" id="3.40.50.10420">
    <property type="entry name" value="NagB/RpiA/CoA transferase-like"/>
    <property type="match status" value="1"/>
</dbReference>
<name>A0A3S7GXR8_STAHO</name>
<dbReference type="AlphaFoldDB" id="A0A3S7GXR8"/>
<comment type="cofactor">
    <cofactor evidence="5">
        <name>Mg(2+)</name>
        <dbReference type="ChEBI" id="CHEBI:18420"/>
    </cofactor>
</comment>
<dbReference type="PIRSF" id="PIRSF006806">
    <property type="entry name" value="FTHF_cligase"/>
    <property type="match status" value="1"/>
</dbReference>
<feature type="binding site" evidence="4">
    <location>
        <position position="54"/>
    </location>
    <ligand>
        <name>substrate</name>
    </ligand>
</feature>
<accession>A0A3S7GXR8</accession>
<gene>
    <name evidence="6" type="ORF">AZE34_10895</name>
    <name evidence="7" type="ORF">J7T32_000920</name>
</gene>
<feature type="binding site" evidence="4">
    <location>
        <position position="49"/>
    </location>
    <ligand>
        <name>substrate</name>
    </ligand>
</feature>
<reference evidence="6" key="1">
    <citation type="submission" date="2016-02" db="EMBL/GenBank/DDBJ databases">
        <title>Genomic sequence of a clinical Staphylococcus hominis isolate.</title>
        <authorList>
            <person name="McClure J.M."/>
            <person name="Zhang K."/>
        </authorList>
    </citation>
    <scope>NUCLEOTIDE SEQUENCE</scope>
    <source>
        <strain evidence="6">C34847</strain>
    </source>
</reference>
<keyword evidence="5" id="KW-0479">Metal-binding</keyword>
<dbReference type="GO" id="GO:0035999">
    <property type="term" value="P:tetrahydrofolate interconversion"/>
    <property type="evidence" value="ECO:0007669"/>
    <property type="project" value="TreeGrafter"/>
</dbReference>
<comment type="catalytic activity">
    <reaction evidence="5">
        <text>(6S)-5-formyl-5,6,7,8-tetrahydrofolate + ATP = (6R)-5,10-methenyltetrahydrofolate + ADP + phosphate</text>
        <dbReference type="Rhea" id="RHEA:10488"/>
        <dbReference type="ChEBI" id="CHEBI:30616"/>
        <dbReference type="ChEBI" id="CHEBI:43474"/>
        <dbReference type="ChEBI" id="CHEBI:57455"/>
        <dbReference type="ChEBI" id="CHEBI:57457"/>
        <dbReference type="ChEBI" id="CHEBI:456216"/>
        <dbReference type="EC" id="6.3.3.2"/>
    </reaction>
</comment>
<sequence>MGKKQIRKNILSQMKDFDKKSKHKADIWLMKQLIENEKFKNAHRIGIFLSMPHEINTYNIINFALDNGKQIFVPNTDYRSRNMNFKQLLDLSSIATDDKGINYVNEDTSISNDMDLLIVPGVAFQTNGFRIGYGGGYYDKFLNQHDINSISLIYDFQISDFDVEKHDQPVDNLIICNTKFGRN</sequence>
<dbReference type="EC" id="6.3.3.2" evidence="5"/>
<evidence type="ECO:0000256" key="1">
    <source>
        <dbReference type="ARBA" id="ARBA00010638"/>
    </source>
</evidence>
<dbReference type="Pfam" id="PF01812">
    <property type="entry name" value="5-FTHF_cyc-lig"/>
    <property type="match status" value="1"/>
</dbReference>
<dbReference type="PANTHER" id="PTHR23407">
    <property type="entry name" value="ATPASE INHIBITOR/5-FORMYLTETRAHYDROFOLATE CYCLO-LIGASE"/>
    <property type="match status" value="1"/>
</dbReference>
<keyword evidence="5" id="KW-0460">Magnesium</keyword>
<evidence type="ECO:0000256" key="2">
    <source>
        <dbReference type="ARBA" id="ARBA00022741"/>
    </source>
</evidence>
<evidence type="ECO:0000256" key="5">
    <source>
        <dbReference type="RuleBase" id="RU361279"/>
    </source>
</evidence>
<organism evidence="6">
    <name type="scientific">Staphylococcus hominis</name>
    <dbReference type="NCBI Taxonomy" id="1290"/>
    <lineage>
        <taxon>Bacteria</taxon>
        <taxon>Bacillati</taxon>
        <taxon>Bacillota</taxon>
        <taxon>Bacilli</taxon>
        <taxon>Bacillales</taxon>
        <taxon>Staphylococcaceae</taxon>
        <taxon>Staphylococcus</taxon>
    </lineage>
</organism>
<dbReference type="RefSeq" id="WP_017176231.1">
    <property type="nucleotide sequence ID" value="NZ_CABMJU010000010.1"/>
</dbReference>
<evidence type="ECO:0000313" key="8">
    <source>
        <dbReference type="Proteomes" id="UP000665944"/>
    </source>
</evidence>
<comment type="similarity">
    <text evidence="1 5">Belongs to the 5-formyltetrahydrofolate cyclo-ligase family.</text>
</comment>
<feature type="binding site" evidence="4">
    <location>
        <begin position="130"/>
        <end position="138"/>
    </location>
    <ligand>
        <name>ATP</name>
        <dbReference type="ChEBI" id="CHEBI:30616"/>
    </ligand>
</feature>
<dbReference type="GO" id="GO:0046872">
    <property type="term" value="F:metal ion binding"/>
    <property type="evidence" value="ECO:0007669"/>
    <property type="project" value="UniProtKB-KW"/>
</dbReference>
<keyword evidence="8" id="KW-1185">Reference proteome</keyword>
<evidence type="ECO:0000313" key="7">
    <source>
        <dbReference type="EMBL" id="MCM5671327.1"/>
    </source>
</evidence>
<dbReference type="EMBL" id="JAGHKT020000001">
    <property type="protein sequence ID" value="MCM5671327.1"/>
    <property type="molecule type" value="Genomic_DNA"/>
</dbReference>
<dbReference type="NCBIfam" id="TIGR02727">
    <property type="entry name" value="MTHFS_bact"/>
    <property type="match status" value="1"/>
</dbReference>
<dbReference type="EMBL" id="CP014567">
    <property type="protein sequence ID" value="AVI07227.1"/>
    <property type="molecule type" value="Genomic_DNA"/>
</dbReference>
<keyword evidence="3 4" id="KW-0067">ATP-binding</keyword>
<dbReference type="InterPro" id="IPR024185">
    <property type="entry name" value="FTHF_cligase-like_sf"/>
</dbReference>
<evidence type="ECO:0000256" key="4">
    <source>
        <dbReference type="PIRSR" id="PIRSR006806-1"/>
    </source>
</evidence>
<dbReference type="SUPFAM" id="SSF100950">
    <property type="entry name" value="NagB/RpiA/CoA transferase-like"/>
    <property type="match status" value="1"/>
</dbReference>
<protein>
    <recommendedName>
        <fullName evidence="5">5-formyltetrahydrofolate cyclo-ligase</fullName>
        <ecNumber evidence="5">6.3.3.2</ecNumber>
    </recommendedName>
</protein>
<dbReference type="InterPro" id="IPR037171">
    <property type="entry name" value="NagB/RpiA_transferase-like"/>
</dbReference>
<dbReference type="InterPro" id="IPR002698">
    <property type="entry name" value="FTHF_cligase"/>
</dbReference>
<evidence type="ECO:0000313" key="6">
    <source>
        <dbReference type="EMBL" id="AVI07227.1"/>
    </source>
</evidence>
<dbReference type="GO" id="GO:0005524">
    <property type="term" value="F:ATP binding"/>
    <property type="evidence" value="ECO:0007669"/>
    <property type="project" value="UniProtKB-KW"/>
</dbReference>
<keyword evidence="2 4" id="KW-0547">Nucleotide-binding</keyword>
<dbReference type="GO" id="GO:0009396">
    <property type="term" value="P:folic acid-containing compound biosynthetic process"/>
    <property type="evidence" value="ECO:0007669"/>
    <property type="project" value="TreeGrafter"/>
</dbReference>
<feature type="binding site" evidence="4">
    <location>
        <begin position="3"/>
        <end position="7"/>
    </location>
    <ligand>
        <name>ATP</name>
        <dbReference type="ChEBI" id="CHEBI:30616"/>
    </ligand>
</feature>
<dbReference type="Proteomes" id="UP000665944">
    <property type="component" value="Unassembled WGS sequence"/>
</dbReference>
<keyword evidence="6" id="KW-0436">Ligase</keyword>